<name>A0AA96J2T9_9CAUD</name>
<organism evidence="1 2">
    <name type="scientific">Bacillus phage DZ1</name>
    <dbReference type="NCBI Taxonomy" id="3075862"/>
    <lineage>
        <taxon>Viruses</taxon>
        <taxon>Duplodnaviria</taxon>
        <taxon>Heunggongvirae</taxon>
        <taxon>Uroviricota</taxon>
        <taxon>Caudoviricetes</taxon>
        <taxon>Ehrlichviridae</taxon>
        <taxon>Dazunavirus</taxon>
        <taxon>Dazunavirus DZ1</taxon>
    </lineage>
</organism>
<protein>
    <submittedName>
        <fullName evidence="1">Uncharacterized protein</fullName>
    </submittedName>
</protein>
<keyword evidence="2" id="KW-1185">Reference proteome</keyword>
<dbReference type="EMBL" id="OR338916">
    <property type="protein sequence ID" value="WNL49470.1"/>
    <property type="molecule type" value="Genomic_DNA"/>
</dbReference>
<evidence type="ECO:0000313" key="1">
    <source>
        <dbReference type="EMBL" id="WNL49470.1"/>
    </source>
</evidence>
<sequence length="66" mass="7657">MKGKLFNIKLTDTNVLKAEWQYEIGPEEALAEAAIKVVDYYTKKVLYIPTRSILYITEDDTKRIGF</sequence>
<evidence type="ECO:0000313" key="2">
    <source>
        <dbReference type="Proteomes" id="UP001304814"/>
    </source>
</evidence>
<dbReference type="Proteomes" id="UP001304814">
    <property type="component" value="Segment"/>
</dbReference>
<accession>A0AA96J2T9</accession>
<proteinExistence type="predicted"/>
<reference evidence="1 2" key="1">
    <citation type="submission" date="2023-07" db="EMBL/GenBank/DDBJ databases">
        <title>Isolation and characterization of Bacillus cereus bacteriophage DZ1 and its application in foods.</title>
        <authorList>
            <person name="Huang Z."/>
            <person name="Ding Y."/>
            <person name="Wu Q."/>
        </authorList>
    </citation>
    <scope>NUCLEOTIDE SEQUENCE [LARGE SCALE GENOMIC DNA]</scope>
</reference>